<keyword evidence="1" id="KW-0812">Transmembrane</keyword>
<dbReference type="FunCoup" id="A0A058ZUS9">
    <property type="interactions" value="164"/>
</dbReference>
<name>A0A058ZUS9_EUCGR</name>
<dbReference type="AlphaFoldDB" id="A0A058ZUS9"/>
<proteinExistence type="predicted"/>
<dbReference type="Gramene" id="KCW45548">
    <property type="protein sequence ID" value="KCW45548"/>
    <property type="gene ID" value="EUGRSUZ_L00729"/>
</dbReference>
<evidence type="ECO:0000313" key="3">
    <source>
        <dbReference type="EMBL" id="KCW45548.1"/>
    </source>
</evidence>
<keyword evidence="1" id="KW-0472">Membrane</keyword>
<evidence type="ECO:0000313" key="4">
    <source>
        <dbReference type="Proteomes" id="UP000030711"/>
    </source>
</evidence>
<dbReference type="EMBL" id="KK198804">
    <property type="protein sequence ID" value="KCW45548.1"/>
    <property type="molecule type" value="Genomic_DNA"/>
</dbReference>
<dbReference type="STRING" id="71139.A0A058ZUS9"/>
<gene>
    <name evidence="3" type="ORF">EUGRSUZ_L00729</name>
</gene>
<sequence>MPMENHKLLYLQNFLLYNQNYRLKEYIQRVKSWENDARNSYDKKINLDSNKFAEMILLDGIFVIQLFLMKQNNGFRLPNDQIFGKPWMLTDIRSDMALLENQMPFFIVQKLFYMAFGPHHSPTLLQLVWSFFELTTEMGHLPWWVVESEVKHFLDVIRLSFLPSVRMTPNESQVKTEFTQSATELVKAGVKLRRGKSNCLFDIEFKNGVLNIPELKLFDITESYFRNIIAFEQCYHYNDRYLIDYLAFMDSLVDTQYDAKLLIEERIINNWLSNKKAVADLINSLCEKVTLSKPGYYFNNLSIDLNNHCKKSCNKWKATFKHEYCSNPWAVISVIAAVVLLLLTAAQTVCSVISL</sequence>
<reference evidence="2" key="2">
    <citation type="journal article" date="2014" name="Nature">
        <title>The genome of Eucalyptus grandis.</title>
        <authorList>
            <person name="Myburg A.A."/>
            <person name="Grattapaglia D."/>
            <person name="Tuskan G.A."/>
            <person name="Hellsten U."/>
            <person name="Hayes R.D."/>
            <person name="Grimwood J."/>
            <person name="Jenkins J."/>
            <person name="Lindquist E."/>
            <person name="Tice H."/>
            <person name="Bauer D."/>
            <person name="Goodstein D.M."/>
            <person name="Dubchak I."/>
            <person name="Poliakov A."/>
            <person name="Mizrachi E."/>
            <person name="Kullan A.R."/>
            <person name="Hussey S.G."/>
            <person name="Pinard D."/>
            <person name="van der Merwe K."/>
            <person name="Singh P."/>
            <person name="van Jaarsveld I."/>
            <person name="Silva-Junior O.B."/>
            <person name="Togawa R.C."/>
            <person name="Pappas M.R."/>
            <person name="Faria D.A."/>
            <person name="Sansaloni C.P."/>
            <person name="Petroli C.D."/>
            <person name="Yang X."/>
            <person name="Ranjan P."/>
            <person name="Tschaplinski T.J."/>
            <person name="Ye C.Y."/>
            <person name="Li T."/>
            <person name="Sterck L."/>
            <person name="Vanneste K."/>
            <person name="Murat F."/>
            <person name="Soler M."/>
            <person name="Clemente H.S."/>
            <person name="Saidi N."/>
            <person name="Cassan-Wang H."/>
            <person name="Dunand C."/>
            <person name="Hefer C.A."/>
            <person name="Bornberg-Bauer E."/>
            <person name="Kersting A.R."/>
            <person name="Vining K."/>
            <person name="Amarasinghe V."/>
            <person name="Ranik M."/>
            <person name="Naithani S."/>
            <person name="Elser J."/>
            <person name="Boyd A.E."/>
            <person name="Liston A."/>
            <person name="Spatafora J.W."/>
            <person name="Dharmwardhana P."/>
            <person name="Raja R."/>
            <person name="Sullivan C."/>
            <person name="Romanel E."/>
            <person name="Alves-Ferreira M."/>
            <person name="Kulheim C."/>
            <person name="Foley W."/>
            <person name="Carocha V."/>
            <person name="Paiva J."/>
            <person name="Kudrna D."/>
            <person name="Brommonschenkel S.H."/>
            <person name="Pasquali G."/>
            <person name="Byrne M."/>
            <person name="Rigault P."/>
            <person name="Tibbits J."/>
            <person name="Spokevicius A."/>
            <person name="Jones R.C."/>
            <person name="Steane D.A."/>
            <person name="Vaillancourt R.E."/>
            <person name="Potts B.M."/>
            <person name="Joubert F."/>
            <person name="Barry K."/>
            <person name="Pappas G.J."/>
            <person name="Strauss S.H."/>
            <person name="Jaiswal P."/>
            <person name="Grima-Pettenati J."/>
            <person name="Salse J."/>
            <person name="Van de Peer Y."/>
            <person name="Rokhsar D.S."/>
            <person name="Schmutz J."/>
        </authorList>
    </citation>
    <scope>NUCLEOTIDE SEQUENCE</scope>
    <source>
        <tissue evidence="2">Leaf extractions</tissue>
    </source>
</reference>
<evidence type="ECO:0000313" key="2">
    <source>
        <dbReference type="EMBL" id="KAK2633019.1"/>
    </source>
</evidence>
<dbReference type="Pfam" id="PF03140">
    <property type="entry name" value="DUF247"/>
    <property type="match status" value="1"/>
</dbReference>
<dbReference type="Proteomes" id="UP000030711">
    <property type="component" value="Unassembled WGS sequence"/>
</dbReference>
<reference evidence="2" key="3">
    <citation type="submission" date="2023-04" db="EMBL/GenBank/DDBJ databases">
        <title>WGS assembly of Eucalyptus grandis.</title>
        <authorList>
            <person name="Myburg A."/>
            <person name="Grattapaglia D."/>
            <person name="Tuskan G."/>
            <person name="Hellsten U."/>
            <person name="Hayes R."/>
            <person name="Grimwood J."/>
            <person name="Jenkins J."/>
            <person name="Lindquist E."/>
            <person name="Tice H."/>
            <person name="Bauer D."/>
            <person name="Goodstein D."/>
            <person name="Dubchak I."/>
            <person name="Poliakov A."/>
            <person name="Mizrachi E."/>
            <person name="Kullan A."/>
            <person name="Hussey S."/>
            <person name="Pinard D."/>
            <person name="Van D."/>
            <person name="Singh P."/>
            <person name="Van J."/>
            <person name="Silva-Junior O."/>
            <person name="Togawa R."/>
            <person name="Pappas M."/>
            <person name="Faria D."/>
            <person name="Sansaloni C."/>
            <person name="Petroli C."/>
            <person name="Yang X."/>
            <person name="Ranjan P."/>
            <person name="Tschaplinski T."/>
            <person name="Ye C."/>
            <person name="Li T."/>
            <person name="Sterck L."/>
            <person name="Vanneste K."/>
            <person name="Murat F."/>
            <person name="Soler M."/>
            <person name="Clemente H."/>
            <person name="Saidi N."/>
            <person name="Cassan-Wang H."/>
            <person name="Dunand C."/>
            <person name="Hefer C."/>
            <person name="Bornberg-Bauer E."/>
            <person name="Kersting A."/>
            <person name="Vining K."/>
            <person name="Amarasinghe V."/>
            <person name="Ranik M."/>
            <person name="Naithani S."/>
            <person name="Elser J."/>
            <person name="Boyd A."/>
            <person name="Liston A."/>
            <person name="Spatafora J."/>
            <person name="Dharmwardhana P."/>
            <person name="Raja R."/>
            <person name="Sullivan C."/>
            <person name="Romanel E."/>
            <person name="Alves-Ferreira M."/>
            <person name="Kulheim C."/>
            <person name="Foley W."/>
            <person name="Carocha V."/>
            <person name="Paiva J."/>
            <person name="Kudrna D."/>
            <person name="Brommonschenkel S."/>
            <person name="Pasquali G."/>
            <person name="Byrne M."/>
            <person name="Rigault P."/>
            <person name="Tibbits J."/>
            <person name="Spokevicius A."/>
            <person name="Jones R."/>
            <person name="Steane D."/>
            <person name="Vaillancourt R."/>
            <person name="Potts B."/>
            <person name="Joubert F."/>
            <person name="Barry K."/>
            <person name="Pappas G."/>
            <person name="Strauss S."/>
            <person name="Jaiswal P."/>
            <person name="Grima-Pettenati J."/>
            <person name="Salse J."/>
            <person name="Van D."/>
            <person name="Rokhsar D."/>
            <person name="Schmutz J."/>
        </authorList>
    </citation>
    <scope>NUCLEOTIDE SEQUENCE</scope>
    <source>
        <tissue evidence="2">Leaf extractions</tissue>
    </source>
</reference>
<accession>A0A058ZUS9</accession>
<dbReference type="PANTHER" id="PTHR31170">
    <property type="entry name" value="BNAC04G53230D PROTEIN"/>
    <property type="match status" value="1"/>
</dbReference>
<dbReference type="OMA" id="MANCEHA"/>
<evidence type="ECO:0000256" key="1">
    <source>
        <dbReference type="SAM" id="Phobius"/>
    </source>
</evidence>
<dbReference type="OrthoDB" id="672127at2759"/>
<keyword evidence="4" id="KW-1185">Reference proteome</keyword>
<dbReference type="eggNOG" id="ENOG502RY48">
    <property type="taxonomic scope" value="Eukaryota"/>
</dbReference>
<dbReference type="InParanoid" id="A0A058ZUS9"/>
<dbReference type="PANTHER" id="PTHR31170:SF25">
    <property type="entry name" value="BNAA09G04570D PROTEIN"/>
    <property type="match status" value="1"/>
</dbReference>
<dbReference type="KEGG" id="egr:104428794"/>
<dbReference type="EMBL" id="MU848291">
    <property type="protein sequence ID" value="KAK2633019.1"/>
    <property type="molecule type" value="Genomic_DNA"/>
</dbReference>
<feature type="transmembrane region" description="Helical" evidence="1">
    <location>
        <begin position="329"/>
        <end position="353"/>
    </location>
</feature>
<organism evidence="3">
    <name type="scientific">Eucalyptus grandis</name>
    <name type="common">Flooded gum</name>
    <dbReference type="NCBI Taxonomy" id="71139"/>
    <lineage>
        <taxon>Eukaryota</taxon>
        <taxon>Viridiplantae</taxon>
        <taxon>Streptophyta</taxon>
        <taxon>Embryophyta</taxon>
        <taxon>Tracheophyta</taxon>
        <taxon>Spermatophyta</taxon>
        <taxon>Magnoliopsida</taxon>
        <taxon>eudicotyledons</taxon>
        <taxon>Gunneridae</taxon>
        <taxon>Pentapetalae</taxon>
        <taxon>rosids</taxon>
        <taxon>malvids</taxon>
        <taxon>Myrtales</taxon>
        <taxon>Myrtaceae</taxon>
        <taxon>Myrtoideae</taxon>
        <taxon>Eucalypteae</taxon>
        <taxon>Eucalyptus</taxon>
    </lineage>
</organism>
<protein>
    <submittedName>
        <fullName evidence="3">Uncharacterized protein</fullName>
    </submittedName>
</protein>
<reference evidence="2" key="4">
    <citation type="submission" date="2023-07" db="EMBL/GenBank/DDBJ databases">
        <authorList>
            <person name="Myburg A.A."/>
            <person name="Grattapaglia D."/>
            <person name="Tuskan G.A."/>
            <person name="Hellsten U."/>
            <person name="Hayes R.D."/>
            <person name="Grimwood J."/>
            <person name="Jenkins J."/>
            <person name="Lindquist E."/>
            <person name="Tice H."/>
            <person name="Bauer D."/>
            <person name="Goodstein D.M."/>
            <person name="Dubchak I."/>
            <person name="Poliakov A."/>
            <person name="Mizrachi E."/>
            <person name="Kullan A.R."/>
            <person name="Hussey S.G."/>
            <person name="Pinard D."/>
            <person name="Van D.M."/>
            <person name="Singh P."/>
            <person name="Van J.I."/>
            <person name="Silva-Junior O.B."/>
            <person name="Togawa R.C."/>
            <person name="Pappas M.R."/>
            <person name="Faria D.A."/>
            <person name="Sansaloni C.P."/>
            <person name="Petroli C.D."/>
            <person name="Yang X."/>
            <person name="Ranjan P."/>
            <person name="Tschaplinski T.J."/>
            <person name="Ye C.Y."/>
            <person name="Li T."/>
            <person name="Sterck L."/>
            <person name="Vanneste K."/>
            <person name="Murat F."/>
            <person name="Soler M."/>
            <person name="Clemente H.S."/>
            <person name="Saidi N."/>
            <person name="Cassan-Wang H."/>
            <person name="Dunand C."/>
            <person name="Hefer C.A."/>
            <person name="Bornberg-Bauer E."/>
            <person name="Kersting A.R."/>
            <person name="Vining K."/>
            <person name="Amarasinghe V."/>
            <person name="Ranik M."/>
            <person name="Naithani S."/>
            <person name="Elser J."/>
            <person name="Boyd A.E."/>
            <person name="Liston A."/>
            <person name="Spatafora J.W."/>
            <person name="Dharmwardhana P."/>
            <person name="Raja R."/>
            <person name="Sullivan C."/>
            <person name="Romanel E."/>
            <person name="Alves-Ferreira M."/>
            <person name="Kulheim C."/>
            <person name="Foley W."/>
            <person name="Carocha V."/>
            <person name="Paiva J."/>
            <person name="Kudrna D."/>
            <person name="Brommonschenkel S.H."/>
            <person name="Pasquali G."/>
            <person name="Byrne M."/>
            <person name="Rigault P."/>
            <person name="Tibbits J."/>
            <person name="Spokevicius A."/>
            <person name="Jones R.C."/>
            <person name="Steane D.A."/>
            <person name="Vaillancourt R.E."/>
            <person name="Potts B.M."/>
            <person name="Joubert F."/>
            <person name="Barry K."/>
            <person name="Pappas G.J."/>
            <person name="Strauss S.H."/>
            <person name="Jaiswal P."/>
            <person name="Grima-Pettenati J."/>
            <person name="Salse J."/>
            <person name="Van D.P."/>
            <person name="Rokhsar D.S."/>
            <person name="Schmutz J."/>
        </authorList>
    </citation>
    <scope>NUCLEOTIDE SEQUENCE</scope>
    <source>
        <tissue evidence="2">Leaf extractions</tissue>
    </source>
</reference>
<dbReference type="InterPro" id="IPR004158">
    <property type="entry name" value="DUF247_pln"/>
</dbReference>
<reference evidence="3" key="1">
    <citation type="submission" date="2013-07" db="EMBL/GenBank/DDBJ databases">
        <title>The genome of Eucalyptus grandis.</title>
        <authorList>
            <person name="Schmutz J."/>
            <person name="Hayes R."/>
            <person name="Myburg A."/>
            <person name="Tuskan G."/>
            <person name="Grattapaglia D."/>
            <person name="Rokhsar D.S."/>
        </authorList>
    </citation>
    <scope>NUCLEOTIDE SEQUENCE</scope>
    <source>
        <tissue evidence="3">Leaf extractions</tissue>
    </source>
</reference>
<keyword evidence="1" id="KW-1133">Transmembrane helix</keyword>